<evidence type="ECO:0000313" key="3">
    <source>
        <dbReference type="Proteomes" id="UP000626109"/>
    </source>
</evidence>
<reference evidence="1" key="1">
    <citation type="submission" date="2021-02" db="EMBL/GenBank/DDBJ databases">
        <authorList>
            <person name="Dougan E. K."/>
            <person name="Rhodes N."/>
            <person name="Thang M."/>
            <person name="Chan C."/>
        </authorList>
    </citation>
    <scope>NUCLEOTIDE SEQUENCE</scope>
</reference>
<accession>A0A813IJZ3</accession>
<name>A0A813IJZ3_POLGL</name>
<proteinExistence type="predicted"/>
<organism evidence="1 3">
    <name type="scientific">Polarella glacialis</name>
    <name type="common">Dinoflagellate</name>
    <dbReference type="NCBI Taxonomy" id="89957"/>
    <lineage>
        <taxon>Eukaryota</taxon>
        <taxon>Sar</taxon>
        <taxon>Alveolata</taxon>
        <taxon>Dinophyceae</taxon>
        <taxon>Suessiales</taxon>
        <taxon>Suessiaceae</taxon>
        <taxon>Polarella</taxon>
    </lineage>
</organism>
<sequence length="102" mass="11199">MACSGTAPLAGRLATLVCRRRTPPCVRTARRDGWEWPLRAWAIGACAYNTNNSNNNNNNYNNNNNDNNNNKVWAAFVPKRSAGSWRCVKAQRAALAALGCTC</sequence>
<protein>
    <submittedName>
        <fullName evidence="1">Uncharacterized protein</fullName>
    </submittedName>
</protein>
<evidence type="ECO:0000313" key="2">
    <source>
        <dbReference type="EMBL" id="CAE8665936.1"/>
    </source>
</evidence>
<gene>
    <name evidence="2" type="ORF">PGLA2088_LOCUS16083</name>
    <name evidence="1" type="ORF">PGLA2088_LOCUS9666</name>
</gene>
<dbReference type="EMBL" id="CAJNNW010020242">
    <property type="protein sequence ID" value="CAE8665936.1"/>
    <property type="molecule type" value="Genomic_DNA"/>
</dbReference>
<dbReference type="Proteomes" id="UP000626109">
    <property type="component" value="Unassembled WGS sequence"/>
</dbReference>
<evidence type="ECO:0000313" key="1">
    <source>
        <dbReference type="EMBL" id="CAE8652390.1"/>
    </source>
</evidence>
<dbReference type="AlphaFoldDB" id="A0A813IJZ3"/>
<dbReference type="EMBL" id="CAJNNW010010737">
    <property type="protein sequence ID" value="CAE8652390.1"/>
    <property type="molecule type" value="Genomic_DNA"/>
</dbReference>
<comment type="caution">
    <text evidence="1">The sequence shown here is derived from an EMBL/GenBank/DDBJ whole genome shotgun (WGS) entry which is preliminary data.</text>
</comment>